<evidence type="ECO:0000313" key="7">
    <source>
        <dbReference type="EMBL" id="MDT0381274.1"/>
    </source>
</evidence>
<proteinExistence type="predicted"/>
<protein>
    <submittedName>
        <fullName evidence="7">Extracellular solute-binding protein</fullName>
    </submittedName>
</protein>
<evidence type="ECO:0000256" key="2">
    <source>
        <dbReference type="ARBA" id="ARBA00022729"/>
    </source>
</evidence>
<dbReference type="PANTHER" id="PTHR43649:SF33">
    <property type="entry name" value="POLYGALACTURONAN_RHAMNOGALACTURONAN-BINDING PROTEIN YTCQ"/>
    <property type="match status" value="1"/>
</dbReference>
<dbReference type="PROSITE" id="PS51257">
    <property type="entry name" value="PROKAR_LIPOPROTEIN"/>
    <property type="match status" value="1"/>
</dbReference>
<gene>
    <name evidence="7" type="ORF">RM572_21180</name>
</gene>
<evidence type="ECO:0000256" key="5">
    <source>
        <dbReference type="ARBA" id="ARBA00023288"/>
    </source>
</evidence>
<keyword evidence="4" id="KW-0564">Palmitate</keyword>
<feature type="signal peptide" evidence="6">
    <location>
        <begin position="1"/>
        <end position="23"/>
    </location>
</feature>
<feature type="chain" id="PRO_5046432476" evidence="6">
    <location>
        <begin position="24"/>
        <end position="411"/>
    </location>
</feature>
<evidence type="ECO:0000313" key="8">
    <source>
        <dbReference type="Proteomes" id="UP001183414"/>
    </source>
</evidence>
<dbReference type="Pfam" id="PF01547">
    <property type="entry name" value="SBP_bac_1"/>
    <property type="match status" value="1"/>
</dbReference>
<dbReference type="Gene3D" id="3.40.190.10">
    <property type="entry name" value="Periplasmic binding protein-like II"/>
    <property type="match status" value="2"/>
</dbReference>
<dbReference type="PANTHER" id="PTHR43649">
    <property type="entry name" value="ARABINOSE-BINDING PROTEIN-RELATED"/>
    <property type="match status" value="1"/>
</dbReference>
<evidence type="ECO:0000256" key="1">
    <source>
        <dbReference type="ARBA" id="ARBA00022475"/>
    </source>
</evidence>
<evidence type="ECO:0000256" key="6">
    <source>
        <dbReference type="SAM" id="SignalP"/>
    </source>
</evidence>
<name>A0ABU2NX17_9ACTN</name>
<organism evidence="7 8">
    <name type="scientific">Streptomyces hazeniae</name>
    <dbReference type="NCBI Taxonomy" id="3075538"/>
    <lineage>
        <taxon>Bacteria</taxon>
        <taxon>Bacillati</taxon>
        <taxon>Actinomycetota</taxon>
        <taxon>Actinomycetes</taxon>
        <taxon>Kitasatosporales</taxon>
        <taxon>Streptomycetaceae</taxon>
        <taxon>Streptomyces</taxon>
    </lineage>
</organism>
<accession>A0ABU2NX17</accession>
<dbReference type="SUPFAM" id="SSF53850">
    <property type="entry name" value="Periplasmic binding protein-like II"/>
    <property type="match status" value="1"/>
</dbReference>
<sequence>MIRSKAVAALAATTLLVGGCAGAEGSEAGTVSLDFFQFKPEAVGTFDRLIADFEKQHPRIDVVQHHVPDAETALRTRLVKDRVPDVMTLNGNGTFGELASAGVFHDFSGHPAADRVTPGVQQVLNDLGTAAPGEVNGLPFASNAGGVIYNEDLFARHDVDVPRTWDQLLTAADTFEKAGVTPFYGTLADAWTALPVFNQFAANIPPDDFWDERRAGRTSFAEAYPDVAAKLTEVYRHTQKTRFARNYDAGNKAFADGEAAMLVQGSYALPAIRAHEPAFEMGTFPMPTGDDPGATRLVSGVDVALTMGRDTEHPDEVLEFIDFLMTEDVVTSYAEEQSAVPTLDGTDPADPALAQLEPYFARGRVTGFPDHQIPLAAGLEPLLQQFLLDGRTDAFLRALDDSYDRVLARTS</sequence>
<keyword evidence="1" id="KW-1003">Cell membrane</keyword>
<keyword evidence="2 6" id="KW-0732">Signal</keyword>
<reference evidence="8" key="1">
    <citation type="submission" date="2023-07" db="EMBL/GenBank/DDBJ databases">
        <title>30 novel species of actinomycetes from the DSMZ collection.</title>
        <authorList>
            <person name="Nouioui I."/>
        </authorList>
    </citation>
    <scope>NUCLEOTIDE SEQUENCE [LARGE SCALE GENOMIC DNA]</scope>
    <source>
        <strain evidence="8">DSM 42041</strain>
    </source>
</reference>
<dbReference type="EMBL" id="JAVREQ010000021">
    <property type="protein sequence ID" value="MDT0381274.1"/>
    <property type="molecule type" value="Genomic_DNA"/>
</dbReference>
<evidence type="ECO:0000256" key="4">
    <source>
        <dbReference type="ARBA" id="ARBA00023139"/>
    </source>
</evidence>
<keyword evidence="5" id="KW-0449">Lipoprotein</keyword>
<dbReference type="InterPro" id="IPR050490">
    <property type="entry name" value="Bact_solute-bd_prot1"/>
</dbReference>
<evidence type="ECO:0000256" key="3">
    <source>
        <dbReference type="ARBA" id="ARBA00023136"/>
    </source>
</evidence>
<dbReference type="Proteomes" id="UP001183414">
    <property type="component" value="Unassembled WGS sequence"/>
</dbReference>
<keyword evidence="3" id="KW-0472">Membrane</keyword>
<dbReference type="RefSeq" id="WP_311674962.1">
    <property type="nucleotide sequence ID" value="NZ_JAVREQ010000021.1"/>
</dbReference>
<dbReference type="InterPro" id="IPR006059">
    <property type="entry name" value="SBP"/>
</dbReference>
<comment type="caution">
    <text evidence="7">The sequence shown here is derived from an EMBL/GenBank/DDBJ whole genome shotgun (WGS) entry which is preliminary data.</text>
</comment>
<keyword evidence="8" id="KW-1185">Reference proteome</keyword>